<dbReference type="Proteomes" id="UP001431783">
    <property type="component" value="Unassembled WGS sequence"/>
</dbReference>
<dbReference type="EMBL" id="JARQZJ010000091">
    <property type="protein sequence ID" value="KAK9883227.1"/>
    <property type="molecule type" value="Genomic_DNA"/>
</dbReference>
<feature type="region of interest" description="Disordered" evidence="1">
    <location>
        <begin position="100"/>
        <end position="132"/>
    </location>
</feature>
<reference evidence="2 3" key="1">
    <citation type="submission" date="2023-03" db="EMBL/GenBank/DDBJ databases">
        <title>Genome insight into feeding habits of ladybird beetles.</title>
        <authorList>
            <person name="Li H.-S."/>
            <person name="Huang Y.-H."/>
            <person name="Pang H."/>
        </authorList>
    </citation>
    <scope>NUCLEOTIDE SEQUENCE [LARGE SCALE GENOMIC DNA]</scope>
    <source>
        <strain evidence="2">SYSU_2023b</strain>
        <tissue evidence="2">Whole body</tissue>
    </source>
</reference>
<evidence type="ECO:0000313" key="3">
    <source>
        <dbReference type="Proteomes" id="UP001431783"/>
    </source>
</evidence>
<accession>A0AAW1UI70</accession>
<sequence>MIFESVQFELLTSPSKLRTVKENLKKCDCLSENRQSVVKFIRLGLDHTRSSNRTPKLIEVKTARSIVVPASHPAEEPGSIKCHIPLSLSPRVPERWTAAHAAGERLPRPPVALSSEIPTTRVEMPNVRDADD</sequence>
<comment type="caution">
    <text evidence="2">The sequence shown here is derived from an EMBL/GenBank/DDBJ whole genome shotgun (WGS) entry which is preliminary data.</text>
</comment>
<evidence type="ECO:0000256" key="1">
    <source>
        <dbReference type="SAM" id="MobiDB-lite"/>
    </source>
</evidence>
<protein>
    <submittedName>
        <fullName evidence="2">Uncharacterized protein</fullName>
    </submittedName>
</protein>
<name>A0AAW1UI70_9CUCU</name>
<organism evidence="2 3">
    <name type="scientific">Henosepilachna vigintioctopunctata</name>
    <dbReference type="NCBI Taxonomy" id="420089"/>
    <lineage>
        <taxon>Eukaryota</taxon>
        <taxon>Metazoa</taxon>
        <taxon>Ecdysozoa</taxon>
        <taxon>Arthropoda</taxon>
        <taxon>Hexapoda</taxon>
        <taxon>Insecta</taxon>
        <taxon>Pterygota</taxon>
        <taxon>Neoptera</taxon>
        <taxon>Endopterygota</taxon>
        <taxon>Coleoptera</taxon>
        <taxon>Polyphaga</taxon>
        <taxon>Cucujiformia</taxon>
        <taxon>Coccinelloidea</taxon>
        <taxon>Coccinellidae</taxon>
        <taxon>Epilachninae</taxon>
        <taxon>Epilachnini</taxon>
        <taxon>Henosepilachna</taxon>
    </lineage>
</organism>
<proteinExistence type="predicted"/>
<evidence type="ECO:0000313" key="2">
    <source>
        <dbReference type="EMBL" id="KAK9883227.1"/>
    </source>
</evidence>
<keyword evidence="3" id="KW-1185">Reference proteome</keyword>
<gene>
    <name evidence="2" type="ORF">WA026_001416</name>
</gene>
<dbReference type="AlphaFoldDB" id="A0AAW1UI70"/>